<reference evidence="2" key="1">
    <citation type="journal article" date="2019" name="Int. J. Syst. Evol. Microbiol.">
        <title>The Global Catalogue of Microorganisms (GCM) 10K type strain sequencing project: providing services to taxonomists for standard genome sequencing and annotation.</title>
        <authorList>
            <consortium name="The Broad Institute Genomics Platform"/>
            <consortium name="The Broad Institute Genome Sequencing Center for Infectious Disease"/>
            <person name="Wu L."/>
            <person name="Ma J."/>
        </authorList>
    </citation>
    <scope>NUCLEOTIDE SEQUENCE [LARGE SCALE GENOMIC DNA]</scope>
    <source>
        <strain evidence="2">CGMCC 4.7405</strain>
    </source>
</reference>
<proteinExistence type="predicted"/>
<dbReference type="Proteomes" id="UP001595690">
    <property type="component" value="Unassembled WGS sequence"/>
</dbReference>
<keyword evidence="2" id="KW-1185">Reference proteome</keyword>
<protein>
    <submittedName>
        <fullName evidence="1">Uncharacterized protein</fullName>
    </submittedName>
</protein>
<evidence type="ECO:0000313" key="1">
    <source>
        <dbReference type="EMBL" id="MFC3897477.1"/>
    </source>
</evidence>
<dbReference type="EMBL" id="JBHRZI010000036">
    <property type="protein sequence ID" value="MFC3897477.1"/>
    <property type="molecule type" value="Genomic_DNA"/>
</dbReference>
<sequence length="111" mass="11446">MQNAVPSVGTACITGQTALGGNTFGPYESTVLEDARKSVAAAISDIAESQVHDQSSRDLRDEVLPLLQDSARLFGDLDAGLEDDDRAAATGAVDGLAAVGDELTTVLEGLR</sequence>
<gene>
    <name evidence="1" type="ORF">ACFOWZ_38890</name>
</gene>
<comment type="caution">
    <text evidence="1">The sequence shown here is derived from an EMBL/GenBank/DDBJ whole genome shotgun (WGS) entry which is preliminary data.</text>
</comment>
<dbReference type="RefSeq" id="WP_382378960.1">
    <property type="nucleotide sequence ID" value="NZ_JBHRZI010000036.1"/>
</dbReference>
<accession>A0ABV8C658</accession>
<evidence type="ECO:0000313" key="2">
    <source>
        <dbReference type="Proteomes" id="UP001595690"/>
    </source>
</evidence>
<name>A0ABV8C658_9PSEU</name>
<organism evidence="1 2">
    <name type="scientific">Lentzea rhizosphaerae</name>
    <dbReference type="NCBI Taxonomy" id="2041025"/>
    <lineage>
        <taxon>Bacteria</taxon>
        <taxon>Bacillati</taxon>
        <taxon>Actinomycetota</taxon>
        <taxon>Actinomycetes</taxon>
        <taxon>Pseudonocardiales</taxon>
        <taxon>Pseudonocardiaceae</taxon>
        <taxon>Lentzea</taxon>
    </lineage>
</organism>